<evidence type="ECO:0000313" key="2">
    <source>
        <dbReference type="Proteomes" id="UP001144096"/>
    </source>
</evidence>
<dbReference type="Proteomes" id="UP001144096">
    <property type="component" value="Unassembled WGS sequence"/>
</dbReference>
<sequence>MLALSRRCGASCLRRSEFLTSQSVLGGNRTQVSLHPGQVQPVGRLALFQFRRVHPVLGGSAPEAGCGLLQPADGHRIVSWRGCPSPRHLPTLPRNSPVIPDDWLAACLSRLPADR</sequence>
<protein>
    <submittedName>
        <fullName evidence="1">Uncharacterized protein</fullName>
    </submittedName>
</protein>
<proteinExistence type="predicted"/>
<dbReference type="AlphaFoldDB" id="A0A9X2NP90"/>
<dbReference type="EMBL" id="JAMXQV010000029">
    <property type="protein sequence ID" value="MCR6488940.1"/>
    <property type="molecule type" value="Genomic_DNA"/>
</dbReference>
<evidence type="ECO:0000313" key="1">
    <source>
        <dbReference type="EMBL" id="MCR6488940.1"/>
    </source>
</evidence>
<name>A0A9X2NP90_9PSEU</name>
<organism evidence="1 2">
    <name type="scientific">Amycolatopsis iheyensis</name>
    <dbReference type="NCBI Taxonomy" id="2945988"/>
    <lineage>
        <taxon>Bacteria</taxon>
        <taxon>Bacillati</taxon>
        <taxon>Actinomycetota</taxon>
        <taxon>Actinomycetes</taxon>
        <taxon>Pseudonocardiales</taxon>
        <taxon>Pseudonocardiaceae</taxon>
        <taxon>Amycolatopsis</taxon>
    </lineage>
</organism>
<keyword evidence="2" id="KW-1185">Reference proteome</keyword>
<reference evidence="1" key="1">
    <citation type="submission" date="2022-06" db="EMBL/GenBank/DDBJ databases">
        <title>Amycolatopsis iheyaensis sp. nov., a new species of the genus Amycolatopsis isolated from soil in Iheya island, Japan.</title>
        <authorList>
            <person name="Ngamcharungchit C."/>
            <person name="Kanto H."/>
            <person name="Take A."/>
            <person name="Intra B."/>
            <person name="Matsumoto A."/>
            <person name="Panbangred W."/>
            <person name="Inahashi Y."/>
        </authorList>
    </citation>
    <scope>NUCLEOTIDE SEQUENCE</scope>
    <source>
        <strain evidence="1">OK19-0408</strain>
    </source>
</reference>
<accession>A0A9X2NP90</accession>
<gene>
    <name evidence="1" type="ORF">M8542_39540</name>
</gene>
<comment type="caution">
    <text evidence="1">The sequence shown here is derived from an EMBL/GenBank/DDBJ whole genome shotgun (WGS) entry which is preliminary data.</text>
</comment>
<dbReference type="RefSeq" id="WP_257925508.1">
    <property type="nucleotide sequence ID" value="NZ_JAMXQV010000029.1"/>
</dbReference>